<dbReference type="Pfam" id="PF00196">
    <property type="entry name" value="GerE"/>
    <property type="match status" value="1"/>
</dbReference>
<dbReference type="CDD" id="cd06170">
    <property type="entry name" value="LuxR_C_like"/>
    <property type="match status" value="1"/>
</dbReference>
<dbReference type="PROSITE" id="PS50110">
    <property type="entry name" value="RESPONSE_REGULATORY"/>
    <property type="match status" value="1"/>
</dbReference>
<keyword evidence="2 7" id="KW-0238">DNA-binding</keyword>
<dbReference type="PROSITE" id="PS50043">
    <property type="entry name" value="HTH_LUXR_2"/>
    <property type="match status" value="1"/>
</dbReference>
<dbReference type="PRINTS" id="PR00038">
    <property type="entry name" value="HTHLUXR"/>
</dbReference>
<dbReference type="GO" id="GO:0000160">
    <property type="term" value="P:phosphorelay signal transduction system"/>
    <property type="evidence" value="ECO:0007669"/>
    <property type="project" value="InterPro"/>
</dbReference>
<keyword evidence="8" id="KW-1185">Reference proteome</keyword>
<keyword evidence="1 3" id="KW-0597">Phosphoprotein</keyword>
<feature type="domain" description="HTH luxR-type" evidence="5">
    <location>
        <begin position="199"/>
        <end position="264"/>
    </location>
</feature>
<dbReference type="InterPro" id="IPR001789">
    <property type="entry name" value="Sig_transdc_resp-reg_receiver"/>
</dbReference>
<name>A0A373FB43_COMTE</name>
<proteinExistence type="predicted"/>
<evidence type="ECO:0000259" key="6">
    <source>
        <dbReference type="PROSITE" id="PS50110"/>
    </source>
</evidence>
<dbReference type="InterPro" id="IPR011006">
    <property type="entry name" value="CheY-like_superfamily"/>
</dbReference>
<dbReference type="SUPFAM" id="SSF52172">
    <property type="entry name" value="CheY-like"/>
    <property type="match status" value="1"/>
</dbReference>
<evidence type="ECO:0000256" key="1">
    <source>
        <dbReference type="ARBA" id="ARBA00022553"/>
    </source>
</evidence>
<dbReference type="InterPro" id="IPR000792">
    <property type="entry name" value="Tscrpt_reg_LuxR_C"/>
</dbReference>
<organism evidence="7 8">
    <name type="scientific">Comamonas testosteroni</name>
    <name type="common">Pseudomonas testosteroni</name>
    <dbReference type="NCBI Taxonomy" id="285"/>
    <lineage>
        <taxon>Bacteria</taxon>
        <taxon>Pseudomonadati</taxon>
        <taxon>Pseudomonadota</taxon>
        <taxon>Betaproteobacteria</taxon>
        <taxon>Burkholderiales</taxon>
        <taxon>Comamonadaceae</taxon>
        <taxon>Comamonas</taxon>
    </lineage>
</organism>
<dbReference type="SMART" id="SM00448">
    <property type="entry name" value="REC"/>
    <property type="match status" value="1"/>
</dbReference>
<evidence type="ECO:0000313" key="8">
    <source>
        <dbReference type="Proteomes" id="UP000261948"/>
    </source>
</evidence>
<dbReference type="PROSITE" id="PS00622">
    <property type="entry name" value="HTH_LUXR_1"/>
    <property type="match status" value="1"/>
</dbReference>
<dbReference type="GO" id="GO:0003677">
    <property type="term" value="F:DNA binding"/>
    <property type="evidence" value="ECO:0007669"/>
    <property type="project" value="UniProtKB-KW"/>
</dbReference>
<feature type="modified residue" description="4-aspartylphosphate" evidence="3">
    <location>
        <position position="102"/>
    </location>
</feature>
<evidence type="ECO:0000256" key="2">
    <source>
        <dbReference type="ARBA" id="ARBA00023125"/>
    </source>
</evidence>
<dbReference type="SMART" id="SM00421">
    <property type="entry name" value="HTH_LUXR"/>
    <property type="match status" value="1"/>
</dbReference>
<evidence type="ECO:0000259" key="5">
    <source>
        <dbReference type="PROSITE" id="PS50043"/>
    </source>
</evidence>
<reference evidence="7 8" key="1">
    <citation type="submission" date="2018-08" db="EMBL/GenBank/DDBJ databases">
        <title>Comamonas testosteroni strain SWCO2.</title>
        <authorList>
            <person name="Jiang N."/>
            <person name="Zhang X.Z."/>
        </authorList>
    </citation>
    <scope>NUCLEOTIDE SEQUENCE [LARGE SCALE GENOMIC DNA]</scope>
    <source>
        <strain evidence="7 8">SWCO2</strain>
    </source>
</reference>
<accession>A0A373FB43</accession>
<dbReference type="GO" id="GO:0006355">
    <property type="term" value="P:regulation of DNA-templated transcription"/>
    <property type="evidence" value="ECO:0007669"/>
    <property type="project" value="InterPro"/>
</dbReference>
<gene>
    <name evidence="7" type="ORF">DZC30_18400</name>
</gene>
<dbReference type="Gene3D" id="3.40.50.2300">
    <property type="match status" value="1"/>
</dbReference>
<dbReference type="SUPFAM" id="SSF46894">
    <property type="entry name" value="C-terminal effector domain of the bipartite response regulators"/>
    <property type="match status" value="1"/>
</dbReference>
<dbReference type="PANTHER" id="PTHR43214">
    <property type="entry name" value="TWO-COMPONENT RESPONSE REGULATOR"/>
    <property type="match status" value="1"/>
</dbReference>
<dbReference type="Proteomes" id="UP000261948">
    <property type="component" value="Unassembled WGS sequence"/>
</dbReference>
<evidence type="ECO:0000313" key="7">
    <source>
        <dbReference type="EMBL" id="RGE41401.1"/>
    </source>
</evidence>
<feature type="region of interest" description="Disordered" evidence="4">
    <location>
        <begin position="1"/>
        <end position="22"/>
    </location>
</feature>
<dbReference type="CDD" id="cd17535">
    <property type="entry name" value="REC_NarL-like"/>
    <property type="match status" value="1"/>
</dbReference>
<dbReference type="InterPro" id="IPR058245">
    <property type="entry name" value="NreC/VraR/RcsB-like_REC"/>
</dbReference>
<dbReference type="OrthoDB" id="3623000at2"/>
<dbReference type="AlphaFoldDB" id="A0A373FB43"/>
<sequence length="266" mass="29040">MNLFKTGADSVADASKSAESDGGKDGVFDVFYNPPTIWPSFLVGQRGCPVRVAIVDADAHFTNVLQQELTQDERVEIVGKAQSLKDGKRLCRSLEFDVLLLDVNLADGSGFQLLSYMQLHKSSAQSIVVTAMDQDENVIKALEMGAAGYLVKHSWFGNSAQAILQVANGGAAIAPHVVKRLIKSFDARIHELRGHLGEKPKLAERLSEREKDILRMVAGGYTSAEIGRKLDISGLTVNTHVKNIYRKLQVRSRAQAVNHASIFGIL</sequence>
<dbReference type="EMBL" id="QURR01000028">
    <property type="protein sequence ID" value="RGE41401.1"/>
    <property type="molecule type" value="Genomic_DNA"/>
</dbReference>
<comment type="caution">
    <text evidence="7">The sequence shown here is derived from an EMBL/GenBank/DDBJ whole genome shotgun (WGS) entry which is preliminary data.</text>
</comment>
<dbReference type="Pfam" id="PF00072">
    <property type="entry name" value="Response_reg"/>
    <property type="match status" value="1"/>
</dbReference>
<evidence type="ECO:0000256" key="4">
    <source>
        <dbReference type="SAM" id="MobiDB-lite"/>
    </source>
</evidence>
<dbReference type="InterPro" id="IPR016032">
    <property type="entry name" value="Sig_transdc_resp-reg_C-effctor"/>
</dbReference>
<evidence type="ECO:0000256" key="3">
    <source>
        <dbReference type="PROSITE-ProRule" id="PRU00169"/>
    </source>
</evidence>
<dbReference type="InterPro" id="IPR039420">
    <property type="entry name" value="WalR-like"/>
</dbReference>
<feature type="domain" description="Response regulatory" evidence="6">
    <location>
        <begin position="51"/>
        <end position="167"/>
    </location>
</feature>
<protein>
    <submittedName>
        <fullName evidence="7">DNA-binding response regulator</fullName>
    </submittedName>
</protein>